<evidence type="ECO:0000259" key="1">
    <source>
        <dbReference type="Pfam" id="PF12705"/>
    </source>
</evidence>
<dbReference type="NCBIfam" id="TIGR02786">
    <property type="entry name" value="addB_alphas"/>
    <property type="match status" value="1"/>
</dbReference>
<accession>A0A940MQZ7</accession>
<dbReference type="Proteomes" id="UP000675940">
    <property type="component" value="Unassembled WGS sequence"/>
</dbReference>
<dbReference type="Pfam" id="PF12705">
    <property type="entry name" value="PDDEXK_1"/>
    <property type="match status" value="1"/>
</dbReference>
<evidence type="ECO:0000313" key="3">
    <source>
        <dbReference type="Proteomes" id="UP000675940"/>
    </source>
</evidence>
<dbReference type="Gene3D" id="3.90.320.10">
    <property type="match status" value="1"/>
</dbReference>
<organism evidence="2 3">
    <name type="scientific">Sagittula salina</name>
    <dbReference type="NCBI Taxonomy" id="2820268"/>
    <lineage>
        <taxon>Bacteria</taxon>
        <taxon>Pseudomonadati</taxon>
        <taxon>Pseudomonadota</taxon>
        <taxon>Alphaproteobacteria</taxon>
        <taxon>Rhodobacterales</taxon>
        <taxon>Roseobacteraceae</taxon>
        <taxon>Sagittula</taxon>
    </lineage>
</organism>
<dbReference type="InterPro" id="IPR038726">
    <property type="entry name" value="PDDEXK_AddAB-type"/>
</dbReference>
<dbReference type="InterPro" id="IPR011604">
    <property type="entry name" value="PDDEXK-like_dom_sf"/>
</dbReference>
<keyword evidence="3" id="KW-1185">Reference proteome</keyword>
<reference evidence="2" key="1">
    <citation type="submission" date="2021-03" db="EMBL/GenBank/DDBJ databases">
        <title>Sagittula salina sp. nov. strain M10.9X isolated from the marine waste.</title>
        <authorList>
            <person name="Satari L."/>
            <person name="Molina-Menor E."/>
            <person name="Vidal-Verdu A."/>
            <person name="Pascual J."/>
            <person name="Pereto J."/>
            <person name="Porcar M."/>
        </authorList>
    </citation>
    <scope>NUCLEOTIDE SEQUENCE</scope>
    <source>
        <strain evidence="2">M10.9X</strain>
    </source>
</reference>
<sequence>MVQVTETKLFYDHGPRLFALPPGADFPAALIDGLRQRLHGQPPEAIARVELYVNTDRMARRLRALFDAGPASLLPKIRLVTDLADPLTRAQLPTPVPPLRRRLELTGLVSRLLEAQPDLAPRAALFDLSDSLATLMEEMHGENVPPDAISALDVSDQSGHWQRAQAFFDIVQGYFEDDAAPDAQAFTRRALALRMDRWEVAPPQHPVIVAGSTGSRGTTHAFMTAVARLPQGAVILPGLDGDMPGTVWDMLDDPLTGEDHPQYRFARLMRDLSLSPAQVARWTDAAAPAPARNRALSLALRPAPVTHQWLSEGPKLPDLPGAMTGVTLLEAPSLREEALAIALRLRQAAEDGTEAALITPDRMLTRQVTSALNHWGIVPDDSAGTPAQLTPPGRFLRLVAELFTRPLAADLMLSILKHPLCHAGADRGQHLLNSRDLELSIRKHGMPYPTPATLSDWGVTHDRPAWATWAGQLSACEPRALPLSDWVARHIALAEALAAGPDGTPRPLWDETAGRRLRIIMDGLGAEAEHGSEMSARDYADLLFALLSREEVRNPDAPHPLIRIWGTLEARVGGPKLMILAGLNEGSWPQAPAADPWLNRRMRAEAGLLLPERRIGLSAHDFQQAAAAPEVWLTRALKSDDAETVPSRWINRLVNLMTGLPDRHGPEALKQMKARAQPWLRLARASEAPIHADPAPRPSPAPPAEARPRHLSVTAIKRLVRDPYAIYARNVLDLKPLDPLMQAPDALMRGILTHSVIETFIKETVEDPSKLSPDRLSEIAADLLAQVPFPTVRTLWQSRVNRFAPWFTASEAERRRRATPQAANFEIEGKAEIPALGFTLTGTADRIDMDDRAGAHVYDYKTGTAPTAAMQKAFDRQLLLESAMLLQGAFPGLSPRHIAAATYVQLKPGEPKEIPAPLEDCPPEQVWAEFTALIAAYMDPGKGFTARRALQKDTDLSDYDHLSRFGEWDVTDAPVTMDLT</sequence>
<dbReference type="SUPFAM" id="SSF52540">
    <property type="entry name" value="P-loop containing nucleoside triphosphate hydrolases"/>
    <property type="match status" value="1"/>
</dbReference>
<comment type="caution">
    <text evidence="2">The sequence shown here is derived from an EMBL/GenBank/DDBJ whole genome shotgun (WGS) entry which is preliminary data.</text>
</comment>
<dbReference type="InterPro" id="IPR014153">
    <property type="entry name" value="Ds_break_AddB"/>
</dbReference>
<gene>
    <name evidence="2" type="primary">addB</name>
    <name evidence="2" type="ORF">J5474_17575</name>
</gene>
<proteinExistence type="predicted"/>
<evidence type="ECO:0000313" key="2">
    <source>
        <dbReference type="EMBL" id="MBP0484288.1"/>
    </source>
</evidence>
<feature type="domain" description="PD-(D/E)XK endonuclease-like" evidence="1">
    <location>
        <begin position="710"/>
        <end position="932"/>
    </location>
</feature>
<dbReference type="InterPro" id="IPR027417">
    <property type="entry name" value="P-loop_NTPase"/>
</dbReference>
<protein>
    <submittedName>
        <fullName evidence="2">Double-strand break repair protein AddB</fullName>
    </submittedName>
</protein>
<dbReference type="EMBL" id="JAGISH010000011">
    <property type="protein sequence ID" value="MBP0484288.1"/>
    <property type="molecule type" value="Genomic_DNA"/>
</dbReference>
<name>A0A940MQZ7_9RHOB</name>
<dbReference type="AlphaFoldDB" id="A0A940MQZ7"/>